<comment type="subcellular location">
    <subcellularLocation>
        <location evidence="1">Golgi apparatus membrane</location>
        <topology evidence="1">Peripheral membrane protein</topology>
        <orientation evidence="1">Cytoplasmic side</orientation>
    </subcellularLocation>
</comment>
<sequence length="215" mass="23538">MTLNQKLYLLCYSVPKGKFPLDDIQGRGQTLRAGALTELARTGLLDATGGKVKRLSGTPPQDPFVAAVWQDLPEKAPRGWLKFLHDKAHTAETPVRDQLADAGHVKVSREKKLGVIPFDRISVVDPDTVLALQDQVRSGVLQGHAPAETLSDELAMAVFAVELELSPVWSKEERRTYKEELTAHAARFDEFVPGLRAALRDSYLASRAVGGGWSA</sequence>
<keyword evidence="4" id="KW-0472">Membrane</keyword>
<dbReference type="InterPro" id="IPR008628">
    <property type="entry name" value="GPP34-like"/>
</dbReference>
<evidence type="ECO:0000256" key="4">
    <source>
        <dbReference type="ARBA" id="ARBA00023136"/>
    </source>
</evidence>
<dbReference type="Proteomes" id="UP001237194">
    <property type="component" value="Unassembled WGS sequence"/>
</dbReference>
<dbReference type="RefSeq" id="WP_283901208.1">
    <property type="nucleotide sequence ID" value="NZ_JARWAF010000021.1"/>
</dbReference>
<keyword evidence="3" id="KW-0446">Lipid-binding</keyword>
<accession>A0ABT7DLC4</accession>
<reference evidence="5 6" key="1">
    <citation type="submission" date="2023-04" db="EMBL/GenBank/DDBJ databases">
        <title>A novel species of the genus Streptomyces: Streptomyces pakalii sp. nov. isolated from a Mexican soil jungle.</title>
        <authorList>
            <person name="Chavez-Hernandez M.A."/>
            <person name="Ortiz-Alvarez J."/>
            <person name="Villa-Tanaca L."/>
            <person name="Hernandez-Rodriguez C."/>
        </authorList>
    </citation>
    <scope>NUCLEOTIDE SEQUENCE [LARGE SCALE GENOMIC DNA]</scope>
    <source>
        <strain evidence="5 6">ENCB-J15</strain>
    </source>
</reference>
<dbReference type="EMBL" id="JARWAF010000021">
    <property type="protein sequence ID" value="MDJ1645276.1"/>
    <property type="molecule type" value="Genomic_DNA"/>
</dbReference>
<evidence type="ECO:0000256" key="3">
    <source>
        <dbReference type="ARBA" id="ARBA00023121"/>
    </source>
</evidence>
<protein>
    <submittedName>
        <fullName evidence="5">GPP34 family phosphoprotein</fullName>
    </submittedName>
</protein>
<proteinExistence type="predicted"/>
<evidence type="ECO:0000313" key="6">
    <source>
        <dbReference type="Proteomes" id="UP001237194"/>
    </source>
</evidence>
<evidence type="ECO:0000313" key="5">
    <source>
        <dbReference type="EMBL" id="MDJ1645276.1"/>
    </source>
</evidence>
<dbReference type="InterPro" id="IPR038261">
    <property type="entry name" value="GPP34-like_sf"/>
</dbReference>
<evidence type="ECO:0000256" key="1">
    <source>
        <dbReference type="ARBA" id="ARBA00004255"/>
    </source>
</evidence>
<dbReference type="Gene3D" id="1.10.3630.10">
    <property type="entry name" value="yeast vps74-n-term truncation variant domain like"/>
    <property type="match status" value="1"/>
</dbReference>
<keyword evidence="6" id="KW-1185">Reference proteome</keyword>
<keyword evidence="2" id="KW-0333">Golgi apparatus</keyword>
<dbReference type="Pfam" id="PF05719">
    <property type="entry name" value="GPP34"/>
    <property type="match status" value="1"/>
</dbReference>
<evidence type="ECO:0000256" key="2">
    <source>
        <dbReference type="ARBA" id="ARBA00023034"/>
    </source>
</evidence>
<comment type="caution">
    <text evidence="5">The sequence shown here is derived from an EMBL/GenBank/DDBJ whole genome shotgun (WGS) entry which is preliminary data.</text>
</comment>
<gene>
    <name evidence="5" type="ORF">P5W92_33440</name>
</gene>
<organism evidence="5 6">
    <name type="scientific">Streptomyces pakalii</name>
    <dbReference type="NCBI Taxonomy" id="3036494"/>
    <lineage>
        <taxon>Bacteria</taxon>
        <taxon>Bacillati</taxon>
        <taxon>Actinomycetota</taxon>
        <taxon>Actinomycetes</taxon>
        <taxon>Kitasatosporales</taxon>
        <taxon>Streptomycetaceae</taxon>
        <taxon>Streptomyces</taxon>
    </lineage>
</organism>
<name>A0ABT7DLC4_9ACTN</name>